<dbReference type="PRINTS" id="PR00398">
    <property type="entry name" value="STRDHORMONER"/>
</dbReference>
<dbReference type="EMBL" id="JAHLQT010011632">
    <property type="protein sequence ID" value="KAG7171779.1"/>
    <property type="molecule type" value="Genomic_DNA"/>
</dbReference>
<dbReference type="InterPro" id="IPR050274">
    <property type="entry name" value="Nuclear_hormone_rcpt_NR2"/>
</dbReference>
<keyword evidence="3" id="KW-0675">Receptor</keyword>
<dbReference type="PROSITE" id="PS51843">
    <property type="entry name" value="NR_LBD"/>
    <property type="match status" value="1"/>
</dbReference>
<comment type="caution">
    <text evidence="5">The sequence shown here is derived from an EMBL/GenBank/DDBJ whole genome shotgun (WGS) entry which is preliminary data.</text>
</comment>
<dbReference type="Proteomes" id="UP000747542">
    <property type="component" value="Unassembled WGS sequence"/>
</dbReference>
<dbReference type="InterPro" id="IPR001723">
    <property type="entry name" value="Nuclear_hrmn_rcpt"/>
</dbReference>
<organism evidence="5 6">
    <name type="scientific">Homarus americanus</name>
    <name type="common">American lobster</name>
    <dbReference type="NCBI Taxonomy" id="6706"/>
    <lineage>
        <taxon>Eukaryota</taxon>
        <taxon>Metazoa</taxon>
        <taxon>Ecdysozoa</taxon>
        <taxon>Arthropoda</taxon>
        <taxon>Crustacea</taxon>
        <taxon>Multicrustacea</taxon>
        <taxon>Malacostraca</taxon>
        <taxon>Eumalacostraca</taxon>
        <taxon>Eucarida</taxon>
        <taxon>Decapoda</taxon>
        <taxon>Pleocyemata</taxon>
        <taxon>Astacidea</taxon>
        <taxon>Nephropoidea</taxon>
        <taxon>Nephropidae</taxon>
        <taxon>Homarus</taxon>
    </lineage>
</organism>
<name>A0A8J5T1J3_HOMAM</name>
<accession>A0A8J5T1J3</accession>
<gene>
    <name evidence="5" type="primary">NR2E3-L1</name>
    <name evidence="5" type="ORF">Hamer_G000690</name>
</gene>
<reference evidence="5" key="1">
    <citation type="journal article" date="2021" name="Sci. Adv.">
        <title>The American lobster genome reveals insights on longevity, neural, and immune adaptations.</title>
        <authorList>
            <person name="Polinski J.M."/>
            <person name="Zimin A.V."/>
            <person name="Clark K.F."/>
            <person name="Kohn A.B."/>
            <person name="Sadowski N."/>
            <person name="Timp W."/>
            <person name="Ptitsyn A."/>
            <person name="Khanna P."/>
            <person name="Romanova D.Y."/>
            <person name="Williams P."/>
            <person name="Greenwood S.J."/>
            <person name="Moroz L.L."/>
            <person name="Walt D.R."/>
            <person name="Bodnar A.G."/>
        </authorList>
    </citation>
    <scope>NUCLEOTIDE SEQUENCE</scope>
    <source>
        <strain evidence="5">GMGI-L3</strain>
    </source>
</reference>
<evidence type="ECO:0000256" key="2">
    <source>
        <dbReference type="ARBA" id="ARBA00023163"/>
    </source>
</evidence>
<dbReference type="Pfam" id="PF00104">
    <property type="entry name" value="Hormone_recep"/>
    <property type="match status" value="1"/>
</dbReference>
<keyword evidence="6" id="KW-1185">Reference proteome</keyword>
<dbReference type="SUPFAM" id="SSF48508">
    <property type="entry name" value="Nuclear receptor ligand-binding domain"/>
    <property type="match status" value="1"/>
</dbReference>
<evidence type="ECO:0000259" key="4">
    <source>
        <dbReference type="PROSITE" id="PS51843"/>
    </source>
</evidence>
<dbReference type="Gene3D" id="1.10.565.10">
    <property type="entry name" value="Retinoid X Receptor"/>
    <property type="match status" value="1"/>
</dbReference>
<dbReference type="PANTHER" id="PTHR24083">
    <property type="entry name" value="NUCLEAR HORMONE RECEPTOR"/>
    <property type="match status" value="1"/>
</dbReference>
<proteinExistence type="predicted"/>
<keyword evidence="2" id="KW-0804">Transcription</keyword>
<feature type="non-terminal residue" evidence="5">
    <location>
        <position position="207"/>
    </location>
</feature>
<evidence type="ECO:0000256" key="1">
    <source>
        <dbReference type="ARBA" id="ARBA00023015"/>
    </source>
</evidence>
<dbReference type="InterPro" id="IPR000536">
    <property type="entry name" value="Nucl_hrmn_rcpt_lig-bd"/>
</dbReference>
<dbReference type="AlphaFoldDB" id="A0A8J5T1J3"/>
<keyword evidence="1" id="KW-0805">Transcription regulation</keyword>
<evidence type="ECO:0000313" key="6">
    <source>
        <dbReference type="Proteomes" id="UP000747542"/>
    </source>
</evidence>
<protein>
    <submittedName>
        <fullName evidence="5">Photoreceptor-specific nuclear receptor-like 1</fullName>
    </submittedName>
</protein>
<feature type="domain" description="NR LBD" evidence="4">
    <location>
        <begin position="1"/>
        <end position="207"/>
    </location>
</feature>
<dbReference type="InterPro" id="IPR035500">
    <property type="entry name" value="NHR-like_dom_sf"/>
</dbReference>
<evidence type="ECO:0000256" key="3">
    <source>
        <dbReference type="ARBA" id="ARBA00023170"/>
    </source>
</evidence>
<evidence type="ECO:0000313" key="5">
    <source>
        <dbReference type="EMBL" id="KAG7171779.1"/>
    </source>
</evidence>
<sequence length="207" mass="23364">HRQDRLILPAHNVGHGTHTLARQHAHTTRESCYAHEPRPQFCAAHYRGPRRTGHHVHGQCLRKRRQVAVFRRQVGAIYPFLHAAEHEAGLGREVEAMRDVISRLHALRVDHTEYACLKALILFRPEARGLRDGYGVEVLQDQTQLMLHEYLASKVCGAGGRVRAGKLLLLLPALGHVSATAIQEIFFKRTVGNTPIERVLCDMFKSS</sequence>